<dbReference type="PANTHER" id="PTHR42884">
    <property type="entry name" value="PROPROTEIN CONVERTASE SUBTILISIN/KEXIN-RELATED"/>
    <property type="match status" value="1"/>
</dbReference>
<feature type="region of interest" description="Disordered" evidence="5">
    <location>
        <begin position="12"/>
        <end position="35"/>
    </location>
</feature>
<dbReference type="InterPro" id="IPR008979">
    <property type="entry name" value="Galactose-bd-like_sf"/>
</dbReference>
<accession>A0ABT7B3S5</accession>
<evidence type="ECO:0000256" key="1">
    <source>
        <dbReference type="ARBA" id="ARBA00022670"/>
    </source>
</evidence>
<keyword evidence="8" id="KW-1185">Reference proteome</keyword>
<gene>
    <name evidence="7" type="ORF">PMG25_06885</name>
</gene>
<feature type="active site" description="Charge relay system" evidence="4">
    <location>
        <position position="294"/>
    </location>
</feature>
<keyword evidence="3 4" id="KW-0720">Serine protease</keyword>
<dbReference type="Pfam" id="PF01483">
    <property type="entry name" value="P_proprotein"/>
    <property type="match status" value="1"/>
</dbReference>
<dbReference type="InterPro" id="IPR023828">
    <property type="entry name" value="Peptidase_S8_Ser-AS"/>
</dbReference>
<feature type="domain" description="P/Homo B" evidence="6">
    <location>
        <begin position="589"/>
        <end position="717"/>
    </location>
</feature>
<evidence type="ECO:0000256" key="2">
    <source>
        <dbReference type="ARBA" id="ARBA00022801"/>
    </source>
</evidence>
<dbReference type="RefSeq" id="WP_283766161.1">
    <property type="nucleotide sequence ID" value="NZ_JAQOSO010000030.1"/>
</dbReference>
<dbReference type="PROSITE" id="PS51892">
    <property type="entry name" value="SUBTILASE"/>
    <property type="match status" value="1"/>
</dbReference>
<dbReference type="Proteomes" id="UP001235849">
    <property type="component" value="Unassembled WGS sequence"/>
</dbReference>
<dbReference type="PRINTS" id="PR00723">
    <property type="entry name" value="SUBTILISIN"/>
</dbReference>
<dbReference type="InterPro" id="IPR002884">
    <property type="entry name" value="P_dom"/>
</dbReference>
<dbReference type="PROSITE" id="PS51829">
    <property type="entry name" value="P_HOMO_B"/>
    <property type="match status" value="1"/>
</dbReference>
<evidence type="ECO:0000256" key="5">
    <source>
        <dbReference type="SAM" id="MobiDB-lite"/>
    </source>
</evidence>
<dbReference type="Pfam" id="PF00082">
    <property type="entry name" value="Peptidase_S8"/>
    <property type="match status" value="1"/>
</dbReference>
<evidence type="ECO:0000313" key="7">
    <source>
        <dbReference type="EMBL" id="MDJ1173815.1"/>
    </source>
</evidence>
<proteinExistence type="inferred from homology"/>
<keyword evidence="1 4" id="KW-0645">Protease</keyword>
<dbReference type="InterPro" id="IPR015500">
    <property type="entry name" value="Peptidase_S8_subtilisin-rel"/>
</dbReference>
<comment type="similarity">
    <text evidence="4">Belongs to the peptidase S8 family.</text>
</comment>
<dbReference type="SUPFAM" id="SSF49785">
    <property type="entry name" value="Galactose-binding domain-like"/>
    <property type="match status" value="1"/>
</dbReference>
<sequence length="717" mass="77498">MVNFFEQLRRFLGSEPSSPPDQSSAPVQAKSPIPESDIGLVLQRGGEQWLLEKAPDRLTVAVKSQTSPDDWHRDLPSLATRPISAHFSELTVDPQSLETAITSARSSQDVAFASHVYQIKDAPGTYTYLSNEITIQWSEPSDKPTRNGLIQQYGLREIKPVDTLPDTWVYQLTENSTENPIKIANRLMASPAVVAAEPNLIIPSQPMYRPTDGFYSQQWYLNHNGGNTLATGSHIDAERAWDMTRGDRSIVVAVADDAMDLNHPDFQGLGKIVAPKDFKGQDFIPQPEGLVENHGTSCAGVAIAEENGSGIVGVAPGCSLMPVRTTGFLDDNSIEQLFDWCVNRGAAVISCSWGPAAVNFPLSLRQNAALTKAATQGRQGKGCVIVFASGNANRPINDTVYEQGWPNNVISGNTRWLAGFPIHPNVIAVSACSSLSKKAIYSNWGKEIAVCAPSNNAPPGIWLQQTGFIQTPPAVTSATPGLGVFTTDRVGGAGYGTGDFTGTFGGTSSACPIVAGVAALVLSANPNLTAAQVKQILISNTDKITDLDPDPQFGFRKGTYDSSGHSEWFGYGKVNAYKAVSAAARSRPTPPTVSRWIQRQNYASVAIRDYDSRGISSSMYISESNALRDIQVTVDIDHSFLGDIQVSLIAPNNQTILLQNRTLARQTRLQHTYTSAQRPLLKRLVNLSVRGVWKLQVIDHALGNTGTLRGWVLTLGI</sequence>
<dbReference type="Gene3D" id="2.60.120.260">
    <property type="entry name" value="Galactose-binding domain-like"/>
    <property type="match status" value="1"/>
</dbReference>
<organism evidence="7 8">
    <name type="scientific">Roseofilum capinflatum BLCC-M114</name>
    <dbReference type="NCBI Taxonomy" id="3022440"/>
    <lineage>
        <taxon>Bacteria</taxon>
        <taxon>Bacillati</taxon>
        <taxon>Cyanobacteriota</taxon>
        <taxon>Cyanophyceae</taxon>
        <taxon>Desertifilales</taxon>
        <taxon>Desertifilaceae</taxon>
        <taxon>Roseofilum</taxon>
        <taxon>Roseofilum capinflatum</taxon>
    </lineage>
</organism>
<comment type="caution">
    <text evidence="7">The sequence shown here is derived from an EMBL/GenBank/DDBJ whole genome shotgun (WGS) entry which is preliminary data.</text>
</comment>
<dbReference type="InterPro" id="IPR034054">
    <property type="entry name" value="Pep_S8_PrcA"/>
</dbReference>
<reference evidence="7 8" key="1">
    <citation type="submission" date="2023-01" db="EMBL/GenBank/DDBJ databases">
        <title>Novel diversity within Roseofilum (Cyanobacteria; Desertifilaceae) from marine benthic mats with descriptions of four novel species.</title>
        <authorList>
            <person name="Wang Y."/>
            <person name="Berthold D.E."/>
            <person name="Hu J."/>
            <person name="Lefler F.W."/>
            <person name="Laughinghouse H.D. IV."/>
        </authorList>
    </citation>
    <scope>NUCLEOTIDE SEQUENCE [LARGE SCALE GENOMIC DNA]</scope>
    <source>
        <strain evidence="7 8">BLCC-M114</strain>
    </source>
</reference>
<dbReference type="CDD" id="cd07498">
    <property type="entry name" value="Peptidases_S8_15"/>
    <property type="match status" value="1"/>
</dbReference>
<evidence type="ECO:0000256" key="4">
    <source>
        <dbReference type="PROSITE-ProRule" id="PRU01240"/>
    </source>
</evidence>
<dbReference type="EMBL" id="JAQOSO010000030">
    <property type="protein sequence ID" value="MDJ1173815.1"/>
    <property type="molecule type" value="Genomic_DNA"/>
</dbReference>
<evidence type="ECO:0000313" key="8">
    <source>
        <dbReference type="Proteomes" id="UP001235849"/>
    </source>
</evidence>
<dbReference type="InterPro" id="IPR000209">
    <property type="entry name" value="Peptidase_S8/S53_dom"/>
</dbReference>
<feature type="active site" description="Charge relay system" evidence="4">
    <location>
        <position position="508"/>
    </location>
</feature>
<name>A0ABT7B3S5_9CYAN</name>
<keyword evidence="2 4" id="KW-0378">Hydrolase</keyword>
<protein>
    <submittedName>
        <fullName evidence="7">S8 family serine peptidase</fullName>
    </submittedName>
</protein>
<dbReference type="InterPro" id="IPR036852">
    <property type="entry name" value="Peptidase_S8/S53_dom_sf"/>
</dbReference>
<dbReference type="Gene3D" id="3.40.50.200">
    <property type="entry name" value="Peptidase S8/S53 domain"/>
    <property type="match status" value="1"/>
</dbReference>
<feature type="active site" description="Charge relay system" evidence="4">
    <location>
        <position position="256"/>
    </location>
</feature>
<evidence type="ECO:0000256" key="3">
    <source>
        <dbReference type="ARBA" id="ARBA00022825"/>
    </source>
</evidence>
<evidence type="ECO:0000259" key="6">
    <source>
        <dbReference type="PROSITE" id="PS51829"/>
    </source>
</evidence>
<dbReference type="PANTHER" id="PTHR42884:SF14">
    <property type="entry name" value="NEUROENDOCRINE CONVERTASE 1"/>
    <property type="match status" value="1"/>
</dbReference>
<dbReference type="PROSITE" id="PS00138">
    <property type="entry name" value="SUBTILASE_SER"/>
    <property type="match status" value="1"/>
</dbReference>
<dbReference type="SUPFAM" id="SSF52743">
    <property type="entry name" value="Subtilisin-like"/>
    <property type="match status" value="1"/>
</dbReference>